<sequence length="551" mass="62043">MASSPALQTLCCELVEEYYGDFYRTLFECLSQGGRLTTTQVAQKCHLPLRQVKAGLAGLIQLRLINHHTVSDSPSTYSANLTNAYNTIRAGKLIQAAHMYYDELAAEIVETLCELGFATISEVRDRVLSSSNVVEAGNVHLIEHRIQELLEDQVLTHLRLAHFSEAYDTRRDYELIDTSAVQLAKLSGTKAKQEHADRVEAGYRNLVSTTKSESGYTNDEYLSTIDKTSSNGVNGMTNGYHKPIPVLLQPNLHKIVSLAQETCAADIATEIFGRTAGTVLRCAIRQVASSNVWIEQPSEYIHLIDLQVLKDDVNVERQNQTGTDSRIAKAKLNGHSGTTEENDLRLGEIERQLASLAEGPFRFLSSGAAGSSFFIDKDKLDSYMRREEMLQAMDSKFQAPAPRILRVLIDKGKLEEKTLQEIGLLGAKELRQCLLMLKQMGYLDLQEVPRNPQRQPNQTVFLWFHDAKRVSNIILENTYTTIARLIALLKLERQKLASTLIKVDRADVRGREEQMLSAAEYTVLLRHRKLEEWIWGEIHRLDSTVAILRDS</sequence>
<name>A0ACC3A3E6_9EURO</name>
<organism evidence="1 2">
    <name type="scientific">Neophaeococcomyces mojaviensis</name>
    <dbReference type="NCBI Taxonomy" id="3383035"/>
    <lineage>
        <taxon>Eukaryota</taxon>
        <taxon>Fungi</taxon>
        <taxon>Dikarya</taxon>
        <taxon>Ascomycota</taxon>
        <taxon>Pezizomycotina</taxon>
        <taxon>Eurotiomycetes</taxon>
        <taxon>Chaetothyriomycetidae</taxon>
        <taxon>Chaetothyriales</taxon>
        <taxon>Chaetothyriales incertae sedis</taxon>
        <taxon>Neophaeococcomyces</taxon>
    </lineage>
</organism>
<gene>
    <name evidence="1" type="primary">RPC82</name>
    <name evidence="1" type="ORF">H2198_006331</name>
</gene>
<keyword evidence="2" id="KW-1185">Reference proteome</keyword>
<evidence type="ECO:0000313" key="2">
    <source>
        <dbReference type="Proteomes" id="UP001172386"/>
    </source>
</evidence>
<proteinExistence type="predicted"/>
<dbReference type="EMBL" id="JAPDRQ010000115">
    <property type="protein sequence ID" value="KAJ9654664.1"/>
    <property type="molecule type" value="Genomic_DNA"/>
</dbReference>
<dbReference type="Proteomes" id="UP001172386">
    <property type="component" value="Unassembled WGS sequence"/>
</dbReference>
<comment type="caution">
    <text evidence="1">The sequence shown here is derived from an EMBL/GenBank/DDBJ whole genome shotgun (WGS) entry which is preliminary data.</text>
</comment>
<protein>
    <submittedName>
        <fullName evidence="1">RNA polymerase III subunit C82</fullName>
    </submittedName>
</protein>
<reference evidence="1" key="1">
    <citation type="submission" date="2022-10" db="EMBL/GenBank/DDBJ databases">
        <title>Culturing micro-colonial fungi from biological soil crusts in the Mojave desert and describing Neophaeococcomyces mojavensis, and introducing the new genera and species Taxawa tesnikishii.</title>
        <authorList>
            <person name="Kurbessoian T."/>
            <person name="Stajich J.E."/>
        </authorList>
    </citation>
    <scope>NUCLEOTIDE SEQUENCE</scope>
    <source>
        <strain evidence="1">JES_112</strain>
    </source>
</reference>
<evidence type="ECO:0000313" key="1">
    <source>
        <dbReference type="EMBL" id="KAJ9654664.1"/>
    </source>
</evidence>
<accession>A0ACC3A3E6</accession>